<reference evidence="2 3" key="1">
    <citation type="submission" date="2013-12" db="EMBL/GenBank/DDBJ databases">
        <title>Draft genome of the parsitic nematode Ancylostoma duodenale.</title>
        <authorList>
            <person name="Mitreva M."/>
        </authorList>
    </citation>
    <scope>NUCLEOTIDE SEQUENCE [LARGE SCALE GENOMIC DNA]</scope>
    <source>
        <strain evidence="2 3">Zhejiang</strain>
    </source>
</reference>
<protein>
    <recommendedName>
        <fullName evidence="4">Kelch repeat protein</fullName>
    </recommendedName>
</protein>
<feature type="non-terminal residue" evidence="2">
    <location>
        <position position="111"/>
    </location>
</feature>
<evidence type="ECO:0008006" key="4">
    <source>
        <dbReference type="Google" id="ProtNLM"/>
    </source>
</evidence>
<dbReference type="OrthoDB" id="10027872at2759"/>
<keyword evidence="1" id="KW-0880">Kelch repeat</keyword>
<evidence type="ECO:0000313" key="3">
    <source>
        <dbReference type="Proteomes" id="UP000054047"/>
    </source>
</evidence>
<dbReference type="AlphaFoldDB" id="A0A0C2G771"/>
<organism evidence="2 3">
    <name type="scientific">Ancylostoma duodenale</name>
    <dbReference type="NCBI Taxonomy" id="51022"/>
    <lineage>
        <taxon>Eukaryota</taxon>
        <taxon>Metazoa</taxon>
        <taxon>Ecdysozoa</taxon>
        <taxon>Nematoda</taxon>
        <taxon>Chromadorea</taxon>
        <taxon>Rhabditida</taxon>
        <taxon>Rhabditina</taxon>
        <taxon>Rhabditomorpha</taxon>
        <taxon>Strongyloidea</taxon>
        <taxon>Ancylostomatidae</taxon>
        <taxon>Ancylostomatinae</taxon>
        <taxon>Ancylostoma</taxon>
    </lineage>
</organism>
<evidence type="ECO:0000256" key="1">
    <source>
        <dbReference type="ARBA" id="ARBA00022441"/>
    </source>
</evidence>
<accession>A0A0C2G771</accession>
<dbReference type="Gene3D" id="2.120.10.80">
    <property type="entry name" value="Kelch-type beta propeller"/>
    <property type="match status" value="1"/>
</dbReference>
<name>A0A0C2G771_9BILA</name>
<gene>
    <name evidence="2" type="ORF">ANCDUO_17017</name>
</gene>
<dbReference type="InterPro" id="IPR015915">
    <property type="entry name" value="Kelch-typ_b-propeller"/>
</dbReference>
<dbReference type="Pfam" id="PF01344">
    <property type="entry name" value="Kelch_1"/>
    <property type="match status" value="1"/>
</dbReference>
<proteinExistence type="predicted"/>
<dbReference type="SUPFAM" id="SSF117281">
    <property type="entry name" value="Kelch motif"/>
    <property type="match status" value="1"/>
</dbReference>
<dbReference type="Proteomes" id="UP000054047">
    <property type="component" value="Unassembled WGS sequence"/>
</dbReference>
<keyword evidence="3" id="KW-1185">Reference proteome</keyword>
<evidence type="ECO:0000313" key="2">
    <source>
        <dbReference type="EMBL" id="KIH52871.1"/>
    </source>
</evidence>
<dbReference type="EMBL" id="KN742598">
    <property type="protein sequence ID" value="KIH52871.1"/>
    <property type="molecule type" value="Genomic_DNA"/>
</dbReference>
<sequence>MHTGGRRNYQKLCDVEKYDPLRKEWTHMDPISVCRADFGLAANGGTTTNPYGAPITGYIRAAELYNVIENNWTEFPSSKQAVFFMSAAFLNNELYVCGGTTKYGFVTNCVE</sequence>
<dbReference type="InterPro" id="IPR006652">
    <property type="entry name" value="Kelch_1"/>
</dbReference>